<feature type="transmembrane region" description="Helical" evidence="1">
    <location>
        <begin position="12"/>
        <end position="32"/>
    </location>
</feature>
<comment type="caution">
    <text evidence="2">The sequence shown here is derived from an EMBL/GenBank/DDBJ whole genome shotgun (WGS) entry which is preliminary data.</text>
</comment>
<evidence type="ECO:0000313" key="3">
    <source>
        <dbReference type="Proteomes" id="UP001314241"/>
    </source>
</evidence>
<feature type="transmembrane region" description="Helical" evidence="1">
    <location>
        <begin position="106"/>
        <end position="134"/>
    </location>
</feature>
<feature type="transmembrane region" description="Helical" evidence="1">
    <location>
        <begin position="52"/>
        <end position="72"/>
    </location>
</feature>
<evidence type="ECO:0000256" key="1">
    <source>
        <dbReference type="SAM" id="Phobius"/>
    </source>
</evidence>
<dbReference type="Pfam" id="PF19700">
    <property type="entry name" value="DUF6198"/>
    <property type="match status" value="1"/>
</dbReference>
<reference evidence="2 3" key="1">
    <citation type="submission" date="2024-01" db="EMBL/GenBank/DDBJ databases">
        <authorList>
            <person name="Botero Cardona J."/>
        </authorList>
    </citation>
    <scope>NUCLEOTIDE SEQUENCE [LARGE SCALE GENOMIC DNA]</scope>
    <source>
        <strain evidence="2 3">LMG 33000</strain>
    </source>
</reference>
<dbReference type="Proteomes" id="UP001314241">
    <property type="component" value="Unassembled WGS sequence"/>
</dbReference>
<dbReference type="InterPro" id="IPR038750">
    <property type="entry name" value="YczE/YyaS-like"/>
</dbReference>
<gene>
    <name evidence="2" type="ORF">R54876_GBNLAHCA_01301</name>
</gene>
<feature type="transmembrane region" description="Helical" evidence="1">
    <location>
        <begin position="79"/>
        <end position="100"/>
    </location>
</feature>
<dbReference type="RefSeq" id="WP_349642275.1">
    <property type="nucleotide sequence ID" value="NZ_CAWVOH010000003.1"/>
</dbReference>
<sequence length="213" mass="23778">MKTKFKQFSLRLLLSAVGTTIIAFGIVCFRLAKLGIDPDTAANIGVSSTFHWYLGNYQLAVNLILFLLVAAFDRTQFGLGTLINMSLPGYIIAELTPILMARTDRWIIHGGLLIQLAIFVFAIFCFSLGISIYMSSRMGVSPYDSVAALFEKKGWLAYRWVRTIQDVLFCIIAFIFGGPLGIGTVLIASLSGYSIQAWLRLYRYVKKSHRSAR</sequence>
<dbReference type="PANTHER" id="PTHR40078:SF1">
    <property type="entry name" value="INTEGRAL MEMBRANE PROTEIN"/>
    <property type="match status" value="1"/>
</dbReference>
<proteinExistence type="predicted"/>
<keyword evidence="1" id="KW-0472">Membrane</keyword>
<evidence type="ECO:0000313" key="2">
    <source>
        <dbReference type="EMBL" id="CAK8054726.1"/>
    </source>
</evidence>
<keyword evidence="3" id="KW-1185">Reference proteome</keyword>
<accession>A0ABM9N6Y5</accession>
<dbReference type="EMBL" id="CAWVOH010000003">
    <property type="protein sequence ID" value="CAK8054726.1"/>
    <property type="molecule type" value="Genomic_DNA"/>
</dbReference>
<keyword evidence="1" id="KW-0812">Transmembrane</keyword>
<protein>
    <submittedName>
        <fullName evidence="2">Uncharacterized membrane protein YczE (YczE)</fullName>
    </submittedName>
</protein>
<name>A0ABM9N6Y5_9LACO</name>
<organism evidence="2 3">
    <name type="scientific">Eupransor demetentiae</name>
    <dbReference type="NCBI Taxonomy" id="3109584"/>
    <lineage>
        <taxon>Bacteria</taxon>
        <taxon>Bacillati</taxon>
        <taxon>Bacillota</taxon>
        <taxon>Bacilli</taxon>
        <taxon>Lactobacillales</taxon>
        <taxon>Lactobacillaceae</taxon>
        <taxon>Eupransor</taxon>
    </lineage>
</organism>
<keyword evidence="1" id="KW-1133">Transmembrane helix</keyword>
<dbReference type="PANTHER" id="PTHR40078">
    <property type="entry name" value="INTEGRAL MEMBRANE PROTEIN-RELATED"/>
    <property type="match status" value="1"/>
</dbReference>